<dbReference type="InterPro" id="IPR032675">
    <property type="entry name" value="LRR_dom_sf"/>
</dbReference>
<keyword evidence="2" id="KW-0812">Transmembrane</keyword>
<dbReference type="SUPFAM" id="SSF52058">
    <property type="entry name" value="L domain-like"/>
    <property type="match status" value="1"/>
</dbReference>
<accession>A0A9N8HCM4</accession>
<dbReference type="PANTHER" id="PTHR48054:SF94">
    <property type="entry name" value="LEUCINE-RICH REPEAT RECEPTOR-LIKE PROTEIN FASCIATED EAR2"/>
    <property type="match status" value="1"/>
</dbReference>
<keyword evidence="2" id="KW-0472">Membrane</keyword>
<dbReference type="Proteomes" id="UP001153069">
    <property type="component" value="Unassembled WGS sequence"/>
</dbReference>
<proteinExistence type="predicted"/>
<keyword evidence="4" id="KW-1185">Reference proteome</keyword>
<evidence type="ECO:0000256" key="2">
    <source>
        <dbReference type="SAM" id="Phobius"/>
    </source>
</evidence>
<feature type="region of interest" description="Disordered" evidence="1">
    <location>
        <begin position="76"/>
        <end position="111"/>
    </location>
</feature>
<evidence type="ECO:0000313" key="3">
    <source>
        <dbReference type="EMBL" id="CAB9510053.1"/>
    </source>
</evidence>
<dbReference type="InterPro" id="IPR001611">
    <property type="entry name" value="Leu-rich_rpt"/>
</dbReference>
<evidence type="ECO:0000256" key="1">
    <source>
        <dbReference type="SAM" id="MobiDB-lite"/>
    </source>
</evidence>
<protein>
    <submittedName>
        <fullName evidence="3">Leucine Rich Repeat</fullName>
    </submittedName>
</protein>
<dbReference type="EMBL" id="CAICTM010000416">
    <property type="protein sequence ID" value="CAB9510053.1"/>
    <property type="molecule type" value="Genomic_DNA"/>
</dbReference>
<comment type="caution">
    <text evidence="3">The sequence shown here is derived from an EMBL/GenBank/DDBJ whole genome shotgun (WGS) entry which is preliminary data.</text>
</comment>
<dbReference type="OrthoDB" id="38453at2759"/>
<keyword evidence="2" id="KW-1133">Transmembrane helix</keyword>
<feature type="transmembrane region" description="Helical" evidence="2">
    <location>
        <begin position="223"/>
        <end position="244"/>
    </location>
</feature>
<dbReference type="Pfam" id="PF00560">
    <property type="entry name" value="LRR_1"/>
    <property type="match status" value="2"/>
</dbReference>
<gene>
    <name evidence="3" type="ORF">SEMRO_417_G138820.1</name>
</gene>
<dbReference type="InterPro" id="IPR052592">
    <property type="entry name" value="LRR-RLK"/>
</dbReference>
<evidence type="ECO:0000313" key="4">
    <source>
        <dbReference type="Proteomes" id="UP001153069"/>
    </source>
</evidence>
<dbReference type="PANTHER" id="PTHR48054">
    <property type="entry name" value="RECEPTOR KINASE-LIKE PROTEIN XA21"/>
    <property type="match status" value="1"/>
</dbReference>
<dbReference type="Gene3D" id="3.80.10.10">
    <property type="entry name" value="Ribonuclease Inhibitor"/>
    <property type="match status" value="1"/>
</dbReference>
<feature type="region of interest" description="Disordered" evidence="1">
    <location>
        <begin position="192"/>
        <end position="213"/>
    </location>
</feature>
<dbReference type="AlphaFoldDB" id="A0A9N8HCM4"/>
<reference evidence="3" key="1">
    <citation type="submission" date="2020-06" db="EMBL/GenBank/DDBJ databases">
        <authorList>
            <consortium name="Plant Systems Biology data submission"/>
        </authorList>
    </citation>
    <scope>NUCLEOTIDE SEQUENCE</scope>
    <source>
        <strain evidence="3">D6</strain>
    </source>
</reference>
<sequence>MVDEKLDQDLLLCIARARANGSTGAELGVVDERAATEIEQLATPASQRDGNADDREEAGEFNVLKVVELRLRQQEQTASVNNREHPKAAVAPPDSLPVTASSPKGNLLHSLEQNNSNTVNQAQEAVTPTNPPTRQLDISKRYMLHPGAYAQDGPGVDSNADVNEEHTTAEATMNAPDTNNGLAVANIVEDGDLPTALPHNAGSDDSAAENRKKEHTNQIKSNVLFGVILLVICILILVSVLVSIKRKELDVAPTAAPTGNPSSSPTHAPTSLVDSVVSLFPAETIIKVFDDPSSPQSKAFDWLLEDTLNLPDLTVERIKQKFILATLFFATEGTNWAANDDWLSYDIHECSWFNKPDFAQYSTMGSLYPGYLKEFFVSSEPTPSICDNNGLYRHLWLDANNLGGTLPEELFLLTTLRTLSLGYNQVEGSIPSQVGQLVELEGLFLNSMKSVGTTIPTEIGLLTKLKAIGLHDNHHSGSIPSELWELSALDTLLALRNPMLKGSIPTEIGGMTKMRFMDLNDCDLTGSIPSEIGRVSLLEWVVGYGNRLTGTLPKGQSLPG</sequence>
<organism evidence="3 4">
    <name type="scientific">Seminavis robusta</name>
    <dbReference type="NCBI Taxonomy" id="568900"/>
    <lineage>
        <taxon>Eukaryota</taxon>
        <taxon>Sar</taxon>
        <taxon>Stramenopiles</taxon>
        <taxon>Ochrophyta</taxon>
        <taxon>Bacillariophyta</taxon>
        <taxon>Bacillariophyceae</taxon>
        <taxon>Bacillariophycidae</taxon>
        <taxon>Naviculales</taxon>
        <taxon>Naviculaceae</taxon>
        <taxon>Seminavis</taxon>
    </lineage>
</organism>
<name>A0A9N8HCM4_9STRA</name>